<feature type="domain" description="DUF1592" evidence="5">
    <location>
        <begin position="420"/>
        <end position="546"/>
    </location>
</feature>
<dbReference type="HOGENOM" id="CLU_007458_0_0_0"/>
<dbReference type="InterPro" id="IPR013042">
    <property type="entry name" value="DUF1592"/>
</dbReference>
<dbReference type="KEGG" id="sus:Acid_4307"/>
<dbReference type="Pfam" id="PF07626">
    <property type="entry name" value="PSD3"/>
    <property type="match status" value="1"/>
</dbReference>
<dbReference type="STRING" id="234267.Acid_4307"/>
<gene>
    <name evidence="7" type="ordered locus">Acid_4307</name>
</gene>
<evidence type="ECO:0000259" key="6">
    <source>
        <dbReference type="Pfam" id="PF07637"/>
    </source>
</evidence>
<dbReference type="InterPro" id="IPR013036">
    <property type="entry name" value="DUF1587"/>
</dbReference>
<evidence type="ECO:0000259" key="4">
    <source>
        <dbReference type="Pfam" id="PF07627"/>
    </source>
</evidence>
<dbReference type="InParanoid" id="Q01YJ6"/>
<feature type="domain" description="DUF1585" evidence="2">
    <location>
        <begin position="675"/>
        <end position="748"/>
    </location>
</feature>
<evidence type="ECO:0000259" key="2">
    <source>
        <dbReference type="Pfam" id="PF07624"/>
    </source>
</evidence>
<dbReference type="AlphaFoldDB" id="Q01YJ6"/>
<evidence type="ECO:0008006" key="8">
    <source>
        <dbReference type="Google" id="ProtNLM"/>
    </source>
</evidence>
<sequence precursor="true">MGCRTCKIAVIAFACGAMQAADVPSFEKTVAPMLTRTCAPCHNENFSSGGVDIAVFTQAASLTKSREGWDIILRKIRAGEMPPKGVPRPAEMDAAIQFLTGEFEKADRGVKPDPGRVTARRLNRSEYSNTIRDLLAVEFHAEQSFPTDDLGNGFDNIGDVLTVSPVLMERYMSAAARVASRAVGADPLPKPLEAQYANKDKKIRRVDFSTIEVHARVEFDGEYIVRFGLPGERAADAKPVTLALWMDGKLLNSMPVETKPSKLVYFDPYSEEQMRLFLPEGNHVFRAAFLDDEFVKTVAPADAYNRKKNKFIDSMVFVGPYASSAERPSRKKIFICDPKSGPVCVEKIVASLAHRAYRRPVTKAETASLMKFVGIAKANGQSTEQGIQLALQAILVSPNFLFRIEHDPRPTDSAGAHPVSQLELASRLSYFLWSSMPDDELLALAEAGKLREPGAMDAQVKRMLTDERSSAIADNFAGQWLELRNLDVVKPDPQKFPDWSPELRDAMKMESRLFFDHILRENRPLSEFLDARYSYLNERLAKHYGIAGVKGPEFRRVELDTDQRGGILSHASVLTVSSYPTRTSVVLRGQYILNNILGSPAPPPPPDVPKLDEKSVGTSASLRQQMEAHRADAMCASCHNKMDPLGFGLENYDGIGKWRTLDGKFPVDASGVMPNGKSFTTPAEMRTVLKSQLPQFSRCMVQKMLTYSLGRGLAPYDSRVVDEIDAKLAASAYGFQTLIYQIVRSLPFQSRRGEQLP</sequence>
<evidence type="ECO:0000259" key="3">
    <source>
        <dbReference type="Pfam" id="PF07626"/>
    </source>
</evidence>
<keyword evidence="1" id="KW-0732">Signal</keyword>
<evidence type="ECO:0000256" key="1">
    <source>
        <dbReference type="SAM" id="SignalP"/>
    </source>
</evidence>
<evidence type="ECO:0000313" key="7">
    <source>
        <dbReference type="EMBL" id="ABJ85269.1"/>
    </source>
</evidence>
<organism evidence="7">
    <name type="scientific">Solibacter usitatus (strain Ellin6076)</name>
    <dbReference type="NCBI Taxonomy" id="234267"/>
    <lineage>
        <taxon>Bacteria</taxon>
        <taxon>Pseudomonadati</taxon>
        <taxon>Acidobacteriota</taxon>
        <taxon>Terriglobia</taxon>
        <taxon>Bryobacterales</taxon>
        <taxon>Solibacteraceae</taxon>
        <taxon>Candidatus Solibacter</taxon>
    </lineage>
</organism>
<dbReference type="InterPro" id="IPR013039">
    <property type="entry name" value="DUF1588"/>
</dbReference>
<dbReference type="Pfam" id="PF07624">
    <property type="entry name" value="PSD2"/>
    <property type="match status" value="1"/>
</dbReference>
<feature type="signal peptide" evidence="1">
    <location>
        <begin position="1"/>
        <end position="20"/>
    </location>
</feature>
<dbReference type="Pfam" id="PF07627">
    <property type="entry name" value="PSCyt3"/>
    <property type="match status" value="1"/>
</dbReference>
<proteinExistence type="predicted"/>
<reference evidence="7" key="1">
    <citation type="submission" date="2006-10" db="EMBL/GenBank/DDBJ databases">
        <title>Complete sequence of Solibacter usitatus Ellin6076.</title>
        <authorList>
            <consortium name="US DOE Joint Genome Institute"/>
            <person name="Copeland A."/>
            <person name="Lucas S."/>
            <person name="Lapidus A."/>
            <person name="Barry K."/>
            <person name="Detter J.C."/>
            <person name="Glavina del Rio T."/>
            <person name="Hammon N."/>
            <person name="Israni S."/>
            <person name="Dalin E."/>
            <person name="Tice H."/>
            <person name="Pitluck S."/>
            <person name="Thompson L.S."/>
            <person name="Brettin T."/>
            <person name="Bruce D."/>
            <person name="Han C."/>
            <person name="Tapia R."/>
            <person name="Gilna P."/>
            <person name="Schmutz J."/>
            <person name="Larimer F."/>
            <person name="Land M."/>
            <person name="Hauser L."/>
            <person name="Kyrpides N."/>
            <person name="Mikhailova N."/>
            <person name="Janssen P.H."/>
            <person name="Kuske C.R."/>
            <person name="Richardson P."/>
        </authorList>
    </citation>
    <scope>NUCLEOTIDE SEQUENCE</scope>
    <source>
        <strain evidence="7">Ellin6076</strain>
    </source>
</reference>
<dbReference type="Pfam" id="PF07631">
    <property type="entry name" value="PSD4"/>
    <property type="match status" value="1"/>
</dbReference>
<dbReference type="InterPro" id="IPR011478">
    <property type="entry name" value="DUF1585"/>
</dbReference>
<dbReference type="Pfam" id="PF07637">
    <property type="entry name" value="PSD5"/>
    <property type="match status" value="1"/>
</dbReference>
<dbReference type="InterPro" id="IPR013043">
    <property type="entry name" value="DUF1595"/>
</dbReference>
<evidence type="ECO:0000259" key="5">
    <source>
        <dbReference type="Pfam" id="PF07631"/>
    </source>
</evidence>
<feature type="domain" description="DUF1587" evidence="3">
    <location>
        <begin position="120"/>
        <end position="183"/>
    </location>
</feature>
<dbReference type="EMBL" id="CP000473">
    <property type="protein sequence ID" value="ABJ85269.1"/>
    <property type="molecule type" value="Genomic_DNA"/>
</dbReference>
<name>Q01YJ6_SOLUE</name>
<feature type="domain" description="DUF1595" evidence="6">
    <location>
        <begin position="344"/>
        <end position="405"/>
    </location>
</feature>
<dbReference type="eggNOG" id="COG0551">
    <property type="taxonomic scope" value="Bacteria"/>
</dbReference>
<accession>Q01YJ6</accession>
<dbReference type="OrthoDB" id="127185at2"/>
<feature type="domain" description="DUF1588" evidence="4">
    <location>
        <begin position="564"/>
        <end position="660"/>
    </location>
</feature>
<protein>
    <recommendedName>
        <fullName evidence="8">Cytochrome c domain-containing protein</fullName>
    </recommendedName>
</protein>
<feature type="chain" id="PRO_5004162908" description="Cytochrome c domain-containing protein" evidence="1">
    <location>
        <begin position="21"/>
        <end position="757"/>
    </location>
</feature>